<keyword evidence="2" id="KW-0812">Transmembrane</keyword>
<keyword evidence="4" id="KW-1185">Reference proteome</keyword>
<dbReference type="Pfam" id="PF12412">
    <property type="entry name" value="DUF3667"/>
    <property type="match status" value="1"/>
</dbReference>
<feature type="transmembrane region" description="Helical" evidence="2">
    <location>
        <begin position="227"/>
        <end position="248"/>
    </location>
</feature>
<organism evidence="3 4">
    <name type="scientific">Dokdonia genika</name>
    <dbReference type="NCBI Taxonomy" id="308113"/>
    <lineage>
        <taxon>Bacteria</taxon>
        <taxon>Pseudomonadati</taxon>
        <taxon>Bacteroidota</taxon>
        <taxon>Flavobacteriia</taxon>
        <taxon>Flavobacteriales</taxon>
        <taxon>Flavobacteriaceae</taxon>
        <taxon>Dokdonia</taxon>
    </lineage>
</organism>
<dbReference type="InterPro" id="IPR022134">
    <property type="entry name" value="DUF3667"/>
</dbReference>
<evidence type="ECO:0000256" key="1">
    <source>
        <dbReference type="SAM" id="MobiDB-lite"/>
    </source>
</evidence>
<sequence length="351" mass="40300">MSTLSRAEKKALKKQNNLLKVEDTCINCAEYIALDQRFCSHCGGKRIYNRLTWRNLIEDFVDRFLNLENSFLRTFVAMFTRPDEVIGGYMNGMRKKYLPAFSYFAIALTIAGVYSFLLKNYFADVFTGMQADASTMFVSDPEQLAMQKEFAEGWAEEWIELATDYQSMFYFAAIPLLAVISRIVFWNYKKYNFVEHLVIYLYAYSHTAMITSVLYICFMWSETAFQIIGFAGMPLAVLYIGYVLKRLFKLDAAGIILKTALFGVVLTAITVVIGGVFGGLLIFNLLKNDGQPAENESSFVKIMRESFEQGKRKGEEMSRKKKVKDSMEQDSVKRLEDILEITPDMIKNRPQ</sequence>
<feature type="transmembrane region" description="Helical" evidence="2">
    <location>
        <begin position="168"/>
        <end position="185"/>
    </location>
</feature>
<evidence type="ECO:0000313" key="4">
    <source>
        <dbReference type="Proteomes" id="UP001595878"/>
    </source>
</evidence>
<keyword evidence="2" id="KW-0472">Membrane</keyword>
<name>A0ABV9LDG9_9FLAO</name>
<proteinExistence type="predicted"/>
<evidence type="ECO:0000313" key="3">
    <source>
        <dbReference type="EMBL" id="MFC4691577.1"/>
    </source>
</evidence>
<protein>
    <submittedName>
        <fullName evidence="3">DUF3667 domain-containing protein</fullName>
    </submittedName>
</protein>
<dbReference type="Proteomes" id="UP001595878">
    <property type="component" value="Unassembled WGS sequence"/>
</dbReference>
<feature type="region of interest" description="Disordered" evidence="1">
    <location>
        <begin position="309"/>
        <end position="329"/>
    </location>
</feature>
<dbReference type="RefSeq" id="WP_380035683.1">
    <property type="nucleotide sequence ID" value="NZ_JBHSHB010000041.1"/>
</dbReference>
<feature type="transmembrane region" description="Helical" evidence="2">
    <location>
        <begin position="260"/>
        <end position="286"/>
    </location>
</feature>
<dbReference type="EMBL" id="JBHSHB010000041">
    <property type="protein sequence ID" value="MFC4691577.1"/>
    <property type="molecule type" value="Genomic_DNA"/>
</dbReference>
<feature type="transmembrane region" description="Helical" evidence="2">
    <location>
        <begin position="97"/>
        <end position="117"/>
    </location>
</feature>
<comment type="caution">
    <text evidence="3">The sequence shown here is derived from an EMBL/GenBank/DDBJ whole genome shotgun (WGS) entry which is preliminary data.</text>
</comment>
<reference evidence="4" key="1">
    <citation type="journal article" date="2019" name="Int. J. Syst. Evol. Microbiol.">
        <title>The Global Catalogue of Microorganisms (GCM) 10K type strain sequencing project: providing services to taxonomists for standard genome sequencing and annotation.</title>
        <authorList>
            <consortium name="The Broad Institute Genomics Platform"/>
            <consortium name="The Broad Institute Genome Sequencing Center for Infectious Disease"/>
            <person name="Wu L."/>
            <person name="Ma J."/>
        </authorList>
    </citation>
    <scope>NUCLEOTIDE SEQUENCE [LARGE SCALE GENOMIC DNA]</scope>
    <source>
        <strain evidence="4">CGMCC 4.7427</strain>
    </source>
</reference>
<feature type="transmembrane region" description="Helical" evidence="2">
    <location>
        <begin position="197"/>
        <end position="221"/>
    </location>
</feature>
<keyword evidence="2" id="KW-1133">Transmembrane helix</keyword>
<evidence type="ECO:0000256" key="2">
    <source>
        <dbReference type="SAM" id="Phobius"/>
    </source>
</evidence>
<accession>A0ABV9LDG9</accession>
<gene>
    <name evidence="3" type="ORF">ACFO5T_14170</name>
</gene>